<dbReference type="AlphaFoldDB" id="A0AAJ0AC54"/>
<accession>A0AAJ0AC54</accession>
<evidence type="ECO:0000256" key="1">
    <source>
        <dbReference type="SAM" id="MobiDB-lite"/>
    </source>
</evidence>
<keyword evidence="3" id="KW-1185">Reference proteome</keyword>
<name>A0AAJ0AC54_9PEZI</name>
<feature type="compositionally biased region" description="Acidic residues" evidence="1">
    <location>
        <begin position="224"/>
        <end position="273"/>
    </location>
</feature>
<evidence type="ECO:0000313" key="3">
    <source>
        <dbReference type="Proteomes" id="UP001224890"/>
    </source>
</evidence>
<sequence>MAAAAQAPQQWVVPTGDKAYPTIQVILGCAPDDGTADLAYKILGLHSRTAAAPVARPPAHEFVAWCNRLIKKVCQEGMMADPGSVANRRYVEAGRRVRSAIRTIAGIRRPGHEEWQPFRHTRISHWGPNGTCDDAPVDLTIANWDQHVPTPATYQGFQATYGSDRQADKDKRKQDHRVMGKTWMATRNMLRDARAREAEEWMDLEACYGFRARPVFRFKGNDPDYWDVDSDEEDIREESSEEQEEDDDMQEDNDEEQEENNEGQENDDEEPEENNNTQGKGRSPKGKGKDPLLYGVDRDEEDSEEEFIEKPLPYTFFTSPVPKGEDSLWYSLSLLVHNRYDLAKKIKFRVANWLHYQLSNPGSRRFRMYCQLLVDSGASVSSDDIEDWGPQDLIRCLNRNDWDAGQPKGPGYHEMLYLIADFFGTEVITFTRPDEPREPWSRPGTPVTVVPEPRYGEASPSELLLTSWSSSPEASPEQNGQAGPSGNQPNSEGVAPEKTSNEGATSPTPTYAEDRWLAEGRQVFEMRVYGSVPQEGFVLDHKNQKREQILLVTDSKLSYFQPVTRVSPDLDGVRLGSRYIRTSPYQVWERWPPMPWWPGAKYNKSSQKWVGDWSRTIGRESLTETEQSVMKPTNICRGVEDLASGRTIQGRYFEAEPPRDNPQNQSYYDQLLTYEADTDTDRYGYQYPTLAVRKTWMTENALAGQADPPLVREQWRARTGGAEEQTYRSKAHSESRKRTRGEYAENEGLGYDEDYGWLRIEAAEKESKVRAWYDNSKKRRKRTYY</sequence>
<feature type="compositionally biased region" description="Basic and acidic residues" evidence="1">
    <location>
        <begin position="725"/>
        <end position="743"/>
    </location>
</feature>
<reference evidence="2" key="1">
    <citation type="submission" date="2021-06" db="EMBL/GenBank/DDBJ databases">
        <title>Comparative genomics, transcriptomics and evolutionary studies reveal genomic signatures of adaptation to plant cell wall in hemibiotrophic fungi.</title>
        <authorList>
            <consortium name="DOE Joint Genome Institute"/>
            <person name="Baroncelli R."/>
            <person name="Diaz J.F."/>
            <person name="Benocci T."/>
            <person name="Peng M."/>
            <person name="Battaglia E."/>
            <person name="Haridas S."/>
            <person name="Andreopoulos W."/>
            <person name="Labutti K."/>
            <person name="Pangilinan J."/>
            <person name="Floch G.L."/>
            <person name="Makela M.R."/>
            <person name="Henrissat B."/>
            <person name="Grigoriev I.V."/>
            <person name="Crouch J.A."/>
            <person name="De Vries R.P."/>
            <person name="Sukno S.A."/>
            <person name="Thon M.R."/>
        </authorList>
    </citation>
    <scope>NUCLEOTIDE SEQUENCE</scope>
    <source>
        <strain evidence="2">CBS 193.32</strain>
    </source>
</reference>
<dbReference type="RefSeq" id="XP_060425211.1">
    <property type="nucleotide sequence ID" value="XM_060580691.1"/>
</dbReference>
<organism evidence="2 3">
    <name type="scientific">Colletotrichum godetiae</name>
    <dbReference type="NCBI Taxonomy" id="1209918"/>
    <lineage>
        <taxon>Eukaryota</taxon>
        <taxon>Fungi</taxon>
        <taxon>Dikarya</taxon>
        <taxon>Ascomycota</taxon>
        <taxon>Pezizomycotina</taxon>
        <taxon>Sordariomycetes</taxon>
        <taxon>Hypocreomycetidae</taxon>
        <taxon>Glomerellales</taxon>
        <taxon>Glomerellaceae</taxon>
        <taxon>Colletotrichum</taxon>
        <taxon>Colletotrichum acutatum species complex</taxon>
    </lineage>
</organism>
<dbReference type="GeneID" id="85465217"/>
<protein>
    <submittedName>
        <fullName evidence="2">Uncharacterized protein</fullName>
    </submittedName>
</protein>
<proteinExistence type="predicted"/>
<feature type="region of interest" description="Disordered" evidence="1">
    <location>
        <begin position="221"/>
        <end position="306"/>
    </location>
</feature>
<evidence type="ECO:0000313" key="2">
    <source>
        <dbReference type="EMBL" id="KAK1671208.1"/>
    </source>
</evidence>
<feature type="region of interest" description="Disordered" evidence="1">
    <location>
        <begin position="719"/>
        <end position="745"/>
    </location>
</feature>
<dbReference type="Proteomes" id="UP001224890">
    <property type="component" value="Unassembled WGS sequence"/>
</dbReference>
<feature type="region of interest" description="Disordered" evidence="1">
    <location>
        <begin position="433"/>
        <end position="514"/>
    </location>
</feature>
<dbReference type="EMBL" id="JAHMHR010000049">
    <property type="protein sequence ID" value="KAK1671208.1"/>
    <property type="molecule type" value="Genomic_DNA"/>
</dbReference>
<feature type="compositionally biased region" description="Polar residues" evidence="1">
    <location>
        <begin position="464"/>
        <end position="491"/>
    </location>
</feature>
<gene>
    <name evidence="2" type="ORF">BDP55DRAFT_753294</name>
</gene>
<comment type="caution">
    <text evidence="2">The sequence shown here is derived from an EMBL/GenBank/DDBJ whole genome shotgun (WGS) entry which is preliminary data.</text>
</comment>